<dbReference type="Gene3D" id="3.30.1310.10">
    <property type="entry name" value="Nucleoid-associated protein YbaB-like domain"/>
    <property type="match status" value="1"/>
</dbReference>
<reference evidence="4" key="1">
    <citation type="submission" date="2021-02" db="EMBL/GenBank/DDBJ databases">
        <title>Skermanella TT6 skin isolate.</title>
        <authorList>
            <person name="Lee K."/>
            <person name="Ganzorig M."/>
        </authorList>
    </citation>
    <scope>NUCLEOTIDE SEQUENCE</scope>
    <source>
        <strain evidence="4">TT6</strain>
    </source>
</reference>
<gene>
    <name evidence="4" type="ORF">IGS68_01720</name>
</gene>
<dbReference type="NCBIfam" id="TIGR00103">
    <property type="entry name" value="DNA_YbaB_EbfC"/>
    <property type="match status" value="1"/>
</dbReference>
<evidence type="ECO:0000313" key="5">
    <source>
        <dbReference type="Proteomes" id="UP000595197"/>
    </source>
</evidence>
<dbReference type="PANTHER" id="PTHR33449:SF1">
    <property type="entry name" value="NUCLEOID-ASSOCIATED PROTEIN YBAB"/>
    <property type="match status" value="1"/>
</dbReference>
<comment type="similarity">
    <text evidence="2">Belongs to the YbaB/EbfC family.</text>
</comment>
<dbReference type="InterPro" id="IPR036894">
    <property type="entry name" value="YbaB-like_sf"/>
</dbReference>
<dbReference type="EMBL" id="CP067420">
    <property type="protein sequence ID" value="QQP90020.1"/>
    <property type="molecule type" value="Genomic_DNA"/>
</dbReference>
<dbReference type="HAMAP" id="MF_00274">
    <property type="entry name" value="DNA_YbaB_EbfC"/>
    <property type="match status" value="1"/>
</dbReference>
<name>A0ABX7B8D7_9PROT</name>
<dbReference type="InterPro" id="IPR004401">
    <property type="entry name" value="YbaB/EbfC"/>
</dbReference>
<keyword evidence="5" id="KW-1185">Reference proteome</keyword>
<comment type="subunit">
    <text evidence="2">Homodimer.</text>
</comment>
<organism evidence="4 5">
    <name type="scientific">Skermanella cutis</name>
    <dbReference type="NCBI Taxonomy" id="2775420"/>
    <lineage>
        <taxon>Bacteria</taxon>
        <taxon>Pseudomonadati</taxon>
        <taxon>Pseudomonadota</taxon>
        <taxon>Alphaproteobacteria</taxon>
        <taxon>Rhodospirillales</taxon>
        <taxon>Azospirillaceae</taxon>
        <taxon>Skermanella</taxon>
    </lineage>
</organism>
<dbReference type="Proteomes" id="UP000595197">
    <property type="component" value="Chromosome"/>
</dbReference>
<sequence>MKNLGQMMKQAQEMQTRMQQMQEALAEVEVTGQSGAGMVNVTLNGKGEMKKLKLDKSVVDPDDVEVIEDLIVAAFNDAKLKVEQHVAEETQKLMGGMKLPPGMKLPF</sequence>
<evidence type="ECO:0000256" key="2">
    <source>
        <dbReference type="HAMAP-Rule" id="MF_00274"/>
    </source>
</evidence>
<dbReference type="PIRSF" id="PIRSF004555">
    <property type="entry name" value="UCP004555"/>
    <property type="match status" value="1"/>
</dbReference>
<protein>
    <recommendedName>
        <fullName evidence="2">Nucleoid-associated protein IGS68_01720</fullName>
    </recommendedName>
</protein>
<keyword evidence="2" id="KW-0963">Cytoplasm</keyword>
<evidence type="ECO:0000256" key="1">
    <source>
        <dbReference type="ARBA" id="ARBA00023125"/>
    </source>
</evidence>
<proteinExistence type="inferred from homology"/>
<evidence type="ECO:0000313" key="4">
    <source>
        <dbReference type="EMBL" id="QQP90020.1"/>
    </source>
</evidence>
<dbReference type="Pfam" id="PF02575">
    <property type="entry name" value="YbaB_DNA_bd"/>
    <property type="match status" value="1"/>
</dbReference>
<keyword evidence="3" id="KW-0175">Coiled coil</keyword>
<feature type="coiled-coil region" evidence="3">
    <location>
        <begin position="4"/>
        <end position="31"/>
    </location>
</feature>
<dbReference type="RefSeq" id="WP_201076844.1">
    <property type="nucleotide sequence ID" value="NZ_CP067420.1"/>
</dbReference>
<accession>A0ABX7B8D7</accession>
<dbReference type="PANTHER" id="PTHR33449">
    <property type="entry name" value="NUCLEOID-ASSOCIATED PROTEIN YBAB"/>
    <property type="match status" value="1"/>
</dbReference>
<comment type="function">
    <text evidence="2">Binds to DNA and alters its conformation. May be involved in regulation of gene expression, nucleoid organization and DNA protection.</text>
</comment>
<dbReference type="SUPFAM" id="SSF82607">
    <property type="entry name" value="YbaB-like"/>
    <property type="match status" value="1"/>
</dbReference>
<evidence type="ECO:0000256" key="3">
    <source>
        <dbReference type="SAM" id="Coils"/>
    </source>
</evidence>
<keyword evidence="1 2" id="KW-0238">DNA-binding</keyword>
<comment type="subcellular location">
    <subcellularLocation>
        <location evidence="2">Cytoplasm</location>
        <location evidence="2">Nucleoid</location>
    </subcellularLocation>
</comment>